<dbReference type="InterPro" id="IPR006797">
    <property type="entry name" value="PRELI/MSF1_dom"/>
</dbReference>
<dbReference type="AlphaFoldDB" id="A0A452E9N6"/>
<dbReference type="InterPro" id="IPR037365">
    <property type="entry name" value="Slowmo/Ups"/>
</dbReference>
<dbReference type="Ensembl" id="ENSCHIT00000016359.1">
    <property type="protein sequence ID" value="ENSCHIP00000008597.1"/>
    <property type="gene ID" value="ENSCHIG00000011744.1"/>
</dbReference>
<sequence>MKMWTSEHIFDHPWEIVTTAAMQKYPNRMNLSVVGVDVLDRYIYSSGRLHNHRLLSTEWGLPYFVKSIIGTARTNTYMQEYSVVDPSVQVSSVQSLSRV</sequence>
<reference evidence="2 4" key="1">
    <citation type="submission" date="2016-04" db="EMBL/GenBank/DDBJ databases">
        <title>Polished mammalian reference genomes with single-molecule sequencing and chromosome conformation capture applied to the Capra hircus genome.</title>
        <authorList>
            <person name="Bickhart D.M."/>
            <person name="Koren S."/>
            <person name="Rosen B."/>
            <person name="Hastie A."/>
            <person name="Liachko I."/>
            <person name="Sullivan S.T."/>
            <person name="Burton J."/>
            <person name="Sayre B.L."/>
            <person name="Huson H.J."/>
            <person name="Lee J."/>
            <person name="Lam E."/>
            <person name="Kelley C.M."/>
            <person name="Hutchison J.L."/>
            <person name="Zhou Y."/>
            <person name="Sun J."/>
            <person name="Crisa A."/>
            <person name="Schwartz J.C."/>
            <person name="Hammond J.A."/>
            <person name="Schroeder S.G."/>
            <person name="Liu G.E."/>
            <person name="Dunham M."/>
            <person name="Shendure J."/>
            <person name="Sonstegard T.S."/>
            <person name="Phillippy A.M."/>
            <person name="Van Tassell C.P."/>
            <person name="Smith T.P."/>
        </authorList>
    </citation>
    <scope>NUCLEOTIDE SEQUENCE [LARGE SCALE GENOMIC DNA]</scope>
</reference>
<accession>A0A452E9N6</accession>
<feature type="domain" description="PRELI/MSF1" evidence="1">
    <location>
        <begin position="1"/>
        <end position="99"/>
    </location>
</feature>
<dbReference type="Pfam" id="PF04707">
    <property type="entry name" value="PRELI"/>
    <property type="match status" value="1"/>
</dbReference>
<evidence type="ECO:0000259" key="1">
    <source>
        <dbReference type="PROSITE" id="PS50904"/>
    </source>
</evidence>
<dbReference type="EMBL" id="LWLT01000008">
    <property type="status" value="NOT_ANNOTATED_CDS"/>
    <property type="molecule type" value="Genomic_DNA"/>
</dbReference>
<dbReference type="Ensembl" id="ENSCHIT00010020390.1">
    <property type="protein sequence ID" value="ENSCHIP00010014494.1"/>
    <property type="gene ID" value="ENSCHIG00010010633.1"/>
</dbReference>
<evidence type="ECO:0000313" key="5">
    <source>
        <dbReference type="Proteomes" id="UP000694566"/>
    </source>
</evidence>
<organism evidence="2 4">
    <name type="scientific">Capra hircus</name>
    <name type="common">Goat</name>
    <dbReference type="NCBI Taxonomy" id="9925"/>
    <lineage>
        <taxon>Eukaryota</taxon>
        <taxon>Metazoa</taxon>
        <taxon>Chordata</taxon>
        <taxon>Craniata</taxon>
        <taxon>Vertebrata</taxon>
        <taxon>Euteleostomi</taxon>
        <taxon>Mammalia</taxon>
        <taxon>Eutheria</taxon>
        <taxon>Laurasiatheria</taxon>
        <taxon>Artiodactyla</taxon>
        <taxon>Ruminantia</taxon>
        <taxon>Pecora</taxon>
        <taxon>Bovidae</taxon>
        <taxon>Caprinae</taxon>
        <taxon>Capra</taxon>
    </lineage>
</organism>
<dbReference type="PANTHER" id="PTHR11158">
    <property type="entry name" value="MSF1/PX19 RELATED"/>
    <property type="match status" value="1"/>
</dbReference>
<dbReference type="PROSITE" id="PS50904">
    <property type="entry name" value="PRELI_MSF1"/>
    <property type="match status" value="1"/>
</dbReference>
<dbReference type="STRING" id="9925.ENSCHIP00000008597"/>
<evidence type="ECO:0000313" key="4">
    <source>
        <dbReference type="Proteomes" id="UP000291000"/>
    </source>
</evidence>
<protein>
    <recommendedName>
        <fullName evidence="1">PRELI/MSF1 domain-containing protein</fullName>
    </recommendedName>
</protein>
<reference evidence="3 5" key="2">
    <citation type="submission" date="2019-03" db="EMBL/GenBank/DDBJ databases">
        <title>Genome sequencing and reference-guided assembly of Black Bengal Goat (Capra hircus).</title>
        <authorList>
            <person name="Siddiki A.Z."/>
            <person name="Baten A."/>
            <person name="Billah M."/>
            <person name="Alam M.A.U."/>
            <person name="Shawrob K.S.M."/>
            <person name="Saha S."/>
            <person name="Chowdhury M."/>
            <person name="Rahman A.H."/>
            <person name="Stear M."/>
            <person name="Miah G."/>
            <person name="Das G.B."/>
            <person name="Hossain M.M."/>
            <person name="Kumkum M."/>
            <person name="Islam M.S."/>
            <person name="Mollah A.M."/>
            <person name="Ahsan A."/>
            <person name="Tusar F."/>
            <person name="Khan M.K.I."/>
        </authorList>
    </citation>
    <scope>NUCLEOTIDE SEQUENCE [LARGE SCALE GENOMIC DNA]</scope>
</reference>
<dbReference type="GO" id="GO:0005758">
    <property type="term" value="C:mitochondrial intermembrane space"/>
    <property type="evidence" value="ECO:0007669"/>
    <property type="project" value="InterPro"/>
</dbReference>
<name>A0A452E9N6_CAPHI</name>
<dbReference type="GeneTree" id="ENSGT00950000182810"/>
<dbReference type="Proteomes" id="UP000291000">
    <property type="component" value="Chromosome 7"/>
</dbReference>
<reference evidence="2" key="3">
    <citation type="submission" date="2025-05" db="UniProtKB">
        <authorList>
            <consortium name="Ensembl"/>
        </authorList>
    </citation>
    <scope>IDENTIFICATION</scope>
</reference>
<dbReference type="OMA" id="TYMQEYS"/>
<evidence type="ECO:0000313" key="3">
    <source>
        <dbReference type="Ensembl" id="ENSCHIP00010014494.1"/>
    </source>
</evidence>
<dbReference type="Bgee" id="ENSCHIG00000011744">
    <property type="expression patterns" value="Expressed in liver"/>
</dbReference>
<keyword evidence="4" id="KW-1185">Reference proteome</keyword>
<proteinExistence type="predicted"/>
<evidence type="ECO:0000313" key="2">
    <source>
        <dbReference type="Ensembl" id="ENSCHIP00000008597.1"/>
    </source>
</evidence>